<evidence type="ECO:0000256" key="4">
    <source>
        <dbReference type="ARBA" id="ARBA00022723"/>
    </source>
</evidence>
<keyword evidence="10" id="KW-0136">Cellulose degradation</keyword>
<dbReference type="GO" id="GO:0008810">
    <property type="term" value="F:cellulase activity"/>
    <property type="evidence" value="ECO:0007669"/>
    <property type="project" value="UniProtKB-UniRule"/>
</dbReference>
<evidence type="ECO:0000256" key="2">
    <source>
        <dbReference type="ARBA" id="ARBA00004613"/>
    </source>
</evidence>
<gene>
    <name evidence="13" type="ORF">DDE83_001727</name>
</gene>
<comment type="cofactor">
    <cofactor evidence="1">
        <name>Cu(2+)</name>
        <dbReference type="ChEBI" id="CHEBI:29036"/>
    </cofactor>
</comment>
<dbReference type="GO" id="GO:0030248">
    <property type="term" value="F:cellulose binding"/>
    <property type="evidence" value="ECO:0007669"/>
    <property type="project" value="UniProtKB-UniRule"/>
</dbReference>
<evidence type="ECO:0000256" key="1">
    <source>
        <dbReference type="ARBA" id="ARBA00001973"/>
    </source>
</evidence>
<comment type="catalytic activity">
    <reaction evidence="10">
        <text>[(1-&gt;4)-beta-D-glucosyl]n+m + reduced acceptor + O2 = 4-dehydro-beta-D-glucosyl-[(1-&gt;4)-beta-D-glucosyl]n-1 + [(1-&gt;4)-beta-D-glucosyl]m + acceptor + H2O.</text>
        <dbReference type="EC" id="1.14.99.56"/>
    </reaction>
</comment>
<dbReference type="GO" id="GO:0030245">
    <property type="term" value="P:cellulose catabolic process"/>
    <property type="evidence" value="ECO:0007669"/>
    <property type="project" value="UniProtKB-UniRule"/>
</dbReference>
<protein>
    <recommendedName>
        <fullName evidence="10">AA9 family lytic polysaccharide monooxygenase</fullName>
        <ecNumber evidence="10">1.14.99.56</ecNumber>
    </recommendedName>
    <alternativeName>
        <fullName evidence="10">Endo-beta-1,4-glucanase</fullName>
    </alternativeName>
    <alternativeName>
        <fullName evidence="10">Glycosyl hydrolase 61 family protein</fullName>
    </alternativeName>
</protein>
<dbReference type="OrthoDB" id="4849160at2759"/>
<dbReference type="GO" id="GO:0005576">
    <property type="term" value="C:extracellular region"/>
    <property type="evidence" value="ECO:0007669"/>
    <property type="project" value="UniProtKB-SubCell"/>
</dbReference>
<dbReference type="PROSITE" id="PS51164">
    <property type="entry name" value="CBM1_2"/>
    <property type="match status" value="1"/>
</dbReference>
<dbReference type="GO" id="GO:0004497">
    <property type="term" value="F:monooxygenase activity"/>
    <property type="evidence" value="ECO:0007669"/>
    <property type="project" value="UniProtKB-KW"/>
</dbReference>
<evidence type="ECO:0000256" key="6">
    <source>
        <dbReference type="ARBA" id="ARBA00023002"/>
    </source>
</evidence>
<feature type="signal peptide" evidence="11">
    <location>
        <begin position="1"/>
        <end position="21"/>
    </location>
</feature>
<keyword evidence="14" id="KW-1185">Reference proteome</keyword>
<dbReference type="Proteomes" id="UP000249619">
    <property type="component" value="Unassembled WGS sequence"/>
</dbReference>
<dbReference type="InterPro" id="IPR035971">
    <property type="entry name" value="CBD_sf"/>
</dbReference>
<organism evidence="13 14">
    <name type="scientific">Stemphylium lycopersici</name>
    <name type="common">Tomato gray leaf spot disease fungus</name>
    <name type="synonym">Thyrospora lycopersici</name>
    <dbReference type="NCBI Taxonomy" id="183478"/>
    <lineage>
        <taxon>Eukaryota</taxon>
        <taxon>Fungi</taxon>
        <taxon>Dikarya</taxon>
        <taxon>Ascomycota</taxon>
        <taxon>Pezizomycotina</taxon>
        <taxon>Dothideomycetes</taxon>
        <taxon>Pleosporomycetidae</taxon>
        <taxon>Pleosporales</taxon>
        <taxon>Pleosporineae</taxon>
        <taxon>Pleosporaceae</taxon>
        <taxon>Stemphylium</taxon>
    </lineage>
</organism>
<keyword evidence="10" id="KW-0624">Polysaccharide degradation</keyword>
<feature type="domain" description="CBM1" evidence="12">
    <location>
        <begin position="254"/>
        <end position="290"/>
    </location>
</feature>
<keyword evidence="10" id="KW-0119">Carbohydrate metabolism</keyword>
<comment type="domain">
    <text evidence="10">Has a modular structure: an endo-beta-1,4-glucanase catalytic module at the N-terminus, a linker rich in serines and threonines, and a C-terminal carbohydrate-binding module (CBM).</text>
</comment>
<dbReference type="InterPro" id="IPR005103">
    <property type="entry name" value="AA9_LPMO"/>
</dbReference>
<dbReference type="Gene3D" id="2.70.50.70">
    <property type="match status" value="1"/>
</dbReference>
<dbReference type="SMART" id="SM00236">
    <property type="entry name" value="fCBD"/>
    <property type="match status" value="1"/>
</dbReference>
<evidence type="ECO:0000256" key="9">
    <source>
        <dbReference type="ARBA" id="ARBA00023157"/>
    </source>
</evidence>
<dbReference type="Pfam" id="PF03443">
    <property type="entry name" value="AA9"/>
    <property type="match status" value="1"/>
</dbReference>
<sequence>MKASTALTAVISLFSTVKAHGAVDQYIVGDTTYAGWPKEYTTTVLNIRPVVYQRSLSETVSTCVKAKFLIQWTHRPTSFLVYMAKCPGTCDGWDGSGKVWFKVFEQGLISGTQNAGIWAGDAILDTLYATITIPATLAPGDYLIRHELIAVHQANNPQFYPECAQFTVTGSGTASPPLSILVSFPGAYAGTEPGIAFNIDSPDAMKATTYPIPGPPVWDGTGNAPAPQPTATSAPTTMVTSAVAVPTKPASPACEVVKYGQCGGMTYTGCTTCASGSTCKANGDYYSQCM</sequence>
<dbReference type="STRING" id="183478.A0A364NC44"/>
<feature type="chain" id="PRO_5016974646" description="AA9 family lytic polysaccharide monooxygenase" evidence="11">
    <location>
        <begin position="22"/>
        <end position="290"/>
    </location>
</feature>
<dbReference type="EC" id="1.14.99.56" evidence="10"/>
<dbReference type="PANTHER" id="PTHR33353">
    <property type="entry name" value="PUTATIVE (AFU_ORTHOLOGUE AFUA_1G12560)-RELATED"/>
    <property type="match status" value="1"/>
</dbReference>
<dbReference type="SUPFAM" id="SSF57180">
    <property type="entry name" value="Cellulose-binding domain"/>
    <property type="match status" value="1"/>
</dbReference>
<reference evidence="14" key="1">
    <citation type="submission" date="2018-05" db="EMBL/GenBank/DDBJ databases">
        <title>Draft genome sequence of Stemphylium lycopersici strain CIDEFI 213.</title>
        <authorList>
            <person name="Medina R."/>
            <person name="Franco M.E.E."/>
            <person name="Lucentini C.G."/>
            <person name="Saparrat M.C.N."/>
            <person name="Balatti P.A."/>
        </authorList>
    </citation>
    <scope>NUCLEOTIDE SEQUENCE [LARGE SCALE GENOMIC DNA]</scope>
    <source>
        <strain evidence="14">CIDEFI 213</strain>
    </source>
</reference>
<dbReference type="EMBL" id="QGDH01000017">
    <property type="protein sequence ID" value="RAR14889.1"/>
    <property type="molecule type" value="Genomic_DNA"/>
</dbReference>
<evidence type="ECO:0000313" key="13">
    <source>
        <dbReference type="EMBL" id="RAR14889.1"/>
    </source>
</evidence>
<keyword evidence="6" id="KW-0560">Oxidoreductase</keyword>
<comment type="caution">
    <text evidence="13">The sequence shown here is derived from an EMBL/GenBank/DDBJ whole genome shotgun (WGS) entry which is preliminary data.</text>
</comment>
<name>A0A364NC44_STELY</name>
<evidence type="ECO:0000259" key="12">
    <source>
        <dbReference type="PROSITE" id="PS51164"/>
    </source>
</evidence>
<accession>A0A364NC44</accession>
<keyword evidence="9 10" id="KW-1015">Disulfide bond</keyword>
<dbReference type="CDD" id="cd21175">
    <property type="entry name" value="LPMO_AA9"/>
    <property type="match status" value="1"/>
</dbReference>
<dbReference type="GO" id="GO:0046872">
    <property type="term" value="F:metal ion binding"/>
    <property type="evidence" value="ECO:0007669"/>
    <property type="project" value="UniProtKB-KW"/>
</dbReference>
<keyword evidence="3 10" id="KW-0964">Secreted</keyword>
<keyword evidence="5 11" id="KW-0732">Signal</keyword>
<evidence type="ECO:0000313" key="14">
    <source>
        <dbReference type="Proteomes" id="UP000249619"/>
    </source>
</evidence>
<evidence type="ECO:0000256" key="10">
    <source>
        <dbReference type="RuleBase" id="RU368122"/>
    </source>
</evidence>
<keyword evidence="4" id="KW-0479">Metal-binding</keyword>
<dbReference type="InterPro" id="IPR049892">
    <property type="entry name" value="AA9"/>
</dbReference>
<dbReference type="InterPro" id="IPR000254">
    <property type="entry name" value="CBD"/>
</dbReference>
<comment type="function">
    <text evidence="10">Lytic polysaccharide monooxygenase (LMPO) that depolymerizes crystalline and amorphous polysaccharides via the oxidation of scissile alpha- or beta-(1-4)-glycosidic bonds, yielding C1 and/or C4 oxidation products. Catalysis by LPMOs requires the reduction of the active-site copper from Cu(II) to Cu(I) by a reducing agent and H(2)O(2) or O(2) as a cosubstrate.</text>
</comment>
<evidence type="ECO:0000256" key="3">
    <source>
        <dbReference type="ARBA" id="ARBA00022525"/>
    </source>
</evidence>
<dbReference type="AlphaFoldDB" id="A0A364NC44"/>
<comment type="subcellular location">
    <subcellularLocation>
        <location evidence="2 10">Secreted</location>
    </subcellularLocation>
</comment>
<keyword evidence="13" id="KW-0378">Hydrolase</keyword>
<keyword evidence="7" id="KW-0186">Copper</keyword>
<dbReference type="PROSITE" id="PS00562">
    <property type="entry name" value="CBM1_1"/>
    <property type="match status" value="1"/>
</dbReference>
<keyword evidence="8" id="KW-0503">Monooxygenase</keyword>
<dbReference type="PANTHER" id="PTHR33353:SF19">
    <property type="entry name" value="GLYCOSYLHYDROLASE FAMILY 61-8 PROTEIN"/>
    <property type="match status" value="1"/>
</dbReference>
<evidence type="ECO:0000256" key="7">
    <source>
        <dbReference type="ARBA" id="ARBA00023008"/>
    </source>
</evidence>
<evidence type="ECO:0000256" key="5">
    <source>
        <dbReference type="ARBA" id="ARBA00022729"/>
    </source>
</evidence>
<evidence type="ECO:0000256" key="8">
    <source>
        <dbReference type="ARBA" id="ARBA00023033"/>
    </source>
</evidence>
<dbReference type="Pfam" id="PF00734">
    <property type="entry name" value="CBM_1"/>
    <property type="match status" value="1"/>
</dbReference>
<proteinExistence type="predicted"/>
<evidence type="ECO:0000256" key="11">
    <source>
        <dbReference type="SAM" id="SignalP"/>
    </source>
</evidence>